<sequence>MLAAVPAGIGLFFALLPKLAALSSAKSPGDIRFAAIRPIDLPEGERKSGRSPGGVSWSLDWLQGRVDDLMAWEHNPWKRPKPKGFGQHFFDLLYSKDPADQAKAAALRKKAQDLYKRVLERYPEFIVEMRNVAPERNGFLKWLELSERFQADPSRPEKDGAKTLGMPEGLRQFLAGKGPWNAAEARAWLATEKAFLEELRTISLLPERSVSGIDVHRYSFINMRLAKECGEMLMLEACLAAEDGNTAGALEAVQAAKGLADHLGKVETPSLIAVTVQLLLEFQIRSYTMAHVIPSLPEGQFEPEVWEKAIQADPVPPEDFVRIIKGEWNLGSQEFLLPILSDLEDPKYPQDPEAVIDYHASNSIALLKAYEGKSNLQDWNTVTPPPLADMSHLSRSSKDVTEMMFVGWRAWANGLERSQHSMGMTRAAFAIMRGEAPPVDPVRGLPYVWNPATRELSLPADPSFDQVKLKPVTVPAR</sequence>
<evidence type="ECO:0000256" key="1">
    <source>
        <dbReference type="SAM" id="SignalP"/>
    </source>
</evidence>
<dbReference type="RefSeq" id="WP_169457060.1">
    <property type="nucleotide sequence ID" value="NZ_CP051774.1"/>
</dbReference>
<dbReference type="EMBL" id="CP051774">
    <property type="protein sequence ID" value="QJE98573.1"/>
    <property type="molecule type" value="Genomic_DNA"/>
</dbReference>
<feature type="chain" id="PRO_5032273692" evidence="1">
    <location>
        <begin position="21"/>
        <end position="477"/>
    </location>
</feature>
<feature type="signal peptide" evidence="1">
    <location>
        <begin position="1"/>
        <end position="20"/>
    </location>
</feature>
<keyword evidence="1" id="KW-0732">Signal</keyword>
<keyword evidence="3" id="KW-1185">Reference proteome</keyword>
<accession>A0A858RRK8</accession>
<proteinExistence type="predicted"/>
<name>A0A858RRK8_9BACT</name>
<dbReference type="KEGG" id="luo:HHL09_23245"/>
<evidence type="ECO:0000313" key="3">
    <source>
        <dbReference type="Proteomes" id="UP000501812"/>
    </source>
</evidence>
<dbReference type="Proteomes" id="UP000501812">
    <property type="component" value="Chromosome"/>
</dbReference>
<gene>
    <name evidence="2" type="ORF">HHL09_23245</name>
</gene>
<organism evidence="2 3">
    <name type="scientific">Luteolibacter luteus</name>
    <dbReference type="NCBI Taxonomy" id="2728835"/>
    <lineage>
        <taxon>Bacteria</taxon>
        <taxon>Pseudomonadati</taxon>
        <taxon>Verrucomicrobiota</taxon>
        <taxon>Verrucomicrobiia</taxon>
        <taxon>Verrucomicrobiales</taxon>
        <taxon>Verrucomicrobiaceae</taxon>
        <taxon>Luteolibacter</taxon>
    </lineage>
</organism>
<evidence type="ECO:0000313" key="2">
    <source>
        <dbReference type="EMBL" id="QJE98573.1"/>
    </source>
</evidence>
<reference evidence="2 3" key="1">
    <citation type="submission" date="2020-04" db="EMBL/GenBank/DDBJ databases">
        <title>Luteolibacter sp. G-1-1-1 isolated from soil.</title>
        <authorList>
            <person name="Dahal R.H."/>
        </authorList>
    </citation>
    <scope>NUCLEOTIDE SEQUENCE [LARGE SCALE GENOMIC DNA]</scope>
    <source>
        <strain evidence="2 3">G-1-1-1</strain>
    </source>
</reference>
<dbReference type="AlphaFoldDB" id="A0A858RRK8"/>
<protein>
    <submittedName>
        <fullName evidence="2">Uncharacterized protein</fullName>
    </submittedName>
</protein>